<feature type="domain" description="Methyltransferase FkbM" evidence="1">
    <location>
        <begin position="44"/>
        <end position="210"/>
    </location>
</feature>
<gene>
    <name evidence="2" type="ORF">H6G95_25525</name>
</gene>
<evidence type="ECO:0000259" key="1">
    <source>
        <dbReference type="Pfam" id="PF05050"/>
    </source>
</evidence>
<evidence type="ECO:0000313" key="3">
    <source>
        <dbReference type="Proteomes" id="UP000604661"/>
    </source>
</evidence>
<organism evidence="2 3">
    <name type="scientific">Nostoc linckia FACHB-391</name>
    <dbReference type="NCBI Taxonomy" id="2692906"/>
    <lineage>
        <taxon>Bacteria</taxon>
        <taxon>Bacillati</taxon>
        <taxon>Cyanobacteriota</taxon>
        <taxon>Cyanophyceae</taxon>
        <taxon>Nostocales</taxon>
        <taxon>Nostocaceae</taxon>
        <taxon>Nostoc</taxon>
    </lineage>
</organism>
<dbReference type="EMBL" id="JACJTE010000038">
    <property type="protein sequence ID" value="MBD2563905.1"/>
    <property type="molecule type" value="Genomic_DNA"/>
</dbReference>
<comment type="caution">
    <text evidence="2">The sequence shown here is derived from an EMBL/GenBank/DDBJ whole genome shotgun (WGS) entry which is preliminary data.</text>
</comment>
<dbReference type="InterPro" id="IPR029063">
    <property type="entry name" value="SAM-dependent_MTases_sf"/>
</dbReference>
<protein>
    <submittedName>
        <fullName evidence="2">FkbM family methyltransferase</fullName>
    </submittedName>
</protein>
<reference evidence="2 3" key="1">
    <citation type="journal article" date="2020" name="ISME J.">
        <title>Comparative genomics reveals insights into cyanobacterial evolution and habitat adaptation.</title>
        <authorList>
            <person name="Chen M.Y."/>
            <person name="Teng W.K."/>
            <person name="Zhao L."/>
            <person name="Hu C.X."/>
            <person name="Zhou Y.K."/>
            <person name="Han B.P."/>
            <person name="Song L.R."/>
            <person name="Shu W.S."/>
        </authorList>
    </citation>
    <scope>NUCLEOTIDE SEQUENCE [LARGE SCALE GENOMIC DNA]</scope>
    <source>
        <strain evidence="2 3">FACHB-391</strain>
    </source>
</reference>
<dbReference type="PANTHER" id="PTHR36973:SF4">
    <property type="entry name" value="NODULATION PROTEIN"/>
    <property type="match status" value="1"/>
</dbReference>
<dbReference type="Pfam" id="PF05050">
    <property type="entry name" value="Methyltransf_21"/>
    <property type="match status" value="1"/>
</dbReference>
<dbReference type="InterPro" id="IPR006342">
    <property type="entry name" value="FkbM_mtfrase"/>
</dbReference>
<dbReference type="Proteomes" id="UP000604661">
    <property type="component" value="Unassembled WGS sequence"/>
</dbReference>
<keyword evidence="2" id="KW-0808">Transferase</keyword>
<dbReference type="NCBIfam" id="TIGR01444">
    <property type="entry name" value="fkbM_fam"/>
    <property type="match status" value="1"/>
</dbReference>
<keyword evidence="2" id="KW-0489">Methyltransferase</keyword>
<dbReference type="SUPFAM" id="SSF53335">
    <property type="entry name" value="S-adenosyl-L-methionine-dependent methyltransferases"/>
    <property type="match status" value="1"/>
</dbReference>
<keyword evidence="3" id="KW-1185">Reference proteome</keyword>
<dbReference type="InterPro" id="IPR053188">
    <property type="entry name" value="FkbM_Methyltransferase"/>
</dbReference>
<dbReference type="RefSeq" id="WP_190897486.1">
    <property type="nucleotide sequence ID" value="NZ_JACJTE010000038.1"/>
</dbReference>
<dbReference type="PANTHER" id="PTHR36973">
    <property type="entry name" value="SLL1456 PROTEIN-RELATED"/>
    <property type="match status" value="1"/>
</dbReference>
<sequence>MLLFRNLIKNLAFDILHQRKQRGFHLMHDLIFWSRETPIEIIFDVGANIGQTVIEIKQYFPNARVEAFEPIESTFKKLKENCSGLPNVTLNKFAFGSKPSQITIELSEESLVNSMLNTVHSSALQVQSKKTQEVMVETIDNICDIKGIKRINLLKTDTEGYDLEVLRGAKSMLLENRIDFILSEATFDPTEKTHTYFCELNEYLYEHGYKAVGFYDICHTAGSKPSIWYCNVLYANGNLSMI</sequence>
<name>A0ABR8F4Y7_NOSLI</name>
<accession>A0ABR8F4Y7</accession>
<evidence type="ECO:0000313" key="2">
    <source>
        <dbReference type="EMBL" id="MBD2563905.1"/>
    </source>
</evidence>
<proteinExistence type="predicted"/>
<dbReference type="Gene3D" id="3.40.50.150">
    <property type="entry name" value="Vaccinia Virus protein VP39"/>
    <property type="match status" value="1"/>
</dbReference>
<dbReference type="GO" id="GO:0008168">
    <property type="term" value="F:methyltransferase activity"/>
    <property type="evidence" value="ECO:0007669"/>
    <property type="project" value="UniProtKB-KW"/>
</dbReference>
<dbReference type="GO" id="GO:0032259">
    <property type="term" value="P:methylation"/>
    <property type="evidence" value="ECO:0007669"/>
    <property type="project" value="UniProtKB-KW"/>
</dbReference>